<keyword evidence="4" id="KW-1185">Reference proteome</keyword>
<dbReference type="AlphaFoldDB" id="A0A7C8FKM8"/>
<feature type="domain" description="Ppx/GppA phosphatase N-terminal" evidence="2">
    <location>
        <begin position="27"/>
        <end position="310"/>
    </location>
</feature>
<organism evidence="3 4">
    <name type="scientific">Adlercreutzia muris</name>
    <dbReference type="NCBI Taxonomy" id="1796610"/>
    <lineage>
        <taxon>Bacteria</taxon>
        <taxon>Bacillati</taxon>
        <taxon>Actinomycetota</taxon>
        <taxon>Coriobacteriia</taxon>
        <taxon>Eggerthellales</taxon>
        <taxon>Eggerthellaceae</taxon>
        <taxon>Adlercreutzia</taxon>
    </lineage>
</organism>
<reference evidence="3 4" key="1">
    <citation type="submission" date="2019-09" db="EMBL/GenBank/DDBJ databases">
        <title>Whole genome shotgun sequencing (WGS) of Ellagibacter isourolithinifaciens DSM 104140(T) and Adlercreutzia muris DSM 29508(T).</title>
        <authorList>
            <person name="Stoll D.A."/>
            <person name="Danylec N."/>
            <person name="Huch M."/>
        </authorList>
    </citation>
    <scope>NUCLEOTIDE SEQUENCE [LARGE SCALE GENOMIC DNA]</scope>
    <source>
        <strain evidence="3 4">DSM 29508</strain>
    </source>
</reference>
<dbReference type="Pfam" id="PF02541">
    <property type="entry name" value="Ppx-GppA"/>
    <property type="match status" value="1"/>
</dbReference>
<dbReference type="RefSeq" id="WP_151431362.1">
    <property type="nucleotide sequence ID" value="NZ_JANJZI010000016.1"/>
</dbReference>
<dbReference type="Proteomes" id="UP000479639">
    <property type="component" value="Unassembled WGS sequence"/>
</dbReference>
<comment type="similarity">
    <text evidence="1">Belongs to the GppA/Ppx family.</text>
</comment>
<dbReference type="PANTHER" id="PTHR30005:SF0">
    <property type="entry name" value="RETROGRADE REGULATION PROTEIN 2"/>
    <property type="match status" value="1"/>
</dbReference>
<dbReference type="EMBL" id="WAJS01000028">
    <property type="protein sequence ID" value="KAB1643355.1"/>
    <property type="molecule type" value="Genomic_DNA"/>
</dbReference>
<gene>
    <name evidence="3" type="ORF">F8D48_08935</name>
</gene>
<evidence type="ECO:0000256" key="1">
    <source>
        <dbReference type="ARBA" id="ARBA00007125"/>
    </source>
</evidence>
<sequence>MARLGVIDLGSNSVRLVIYEARKDAAAPKPFRILADEKKMAGLSAYVVDGQFSTAGIERAAAILGDHLKIARNLSCDRVDIFATAVLRNCANSAFAVAAIEEAIEHPIFLLSGEEEADLGLAGARIGQELGRGTLVDIGGGSTELTALNEHGQRPRHGASTSLPQGSVSSYAQFVAVILPETAECRAIAEGLLSHLERLSEQSREQLRGERLYGIGGSVRAVVKMQAQALGLPAKPPLIERASLDALFDLLESDRGAFAHGAAKACPDRVHTLVPGMVILRTLMEALGAGEVVVCKYGIREGYLVKRMLKD</sequence>
<dbReference type="CDD" id="cd24052">
    <property type="entry name" value="ASKHA_NBD_HpPPX-GppA-like"/>
    <property type="match status" value="1"/>
</dbReference>
<comment type="caution">
    <text evidence="3">The sequence shown here is derived from an EMBL/GenBank/DDBJ whole genome shotgun (WGS) entry which is preliminary data.</text>
</comment>
<accession>A0A7C8FKM8</accession>
<dbReference type="Gene3D" id="3.30.420.150">
    <property type="entry name" value="Exopolyphosphatase. Domain 2"/>
    <property type="match status" value="1"/>
</dbReference>
<dbReference type="InterPro" id="IPR043129">
    <property type="entry name" value="ATPase_NBD"/>
</dbReference>
<dbReference type="SUPFAM" id="SSF53067">
    <property type="entry name" value="Actin-like ATPase domain"/>
    <property type="match status" value="2"/>
</dbReference>
<evidence type="ECO:0000313" key="3">
    <source>
        <dbReference type="EMBL" id="KAB1643355.1"/>
    </source>
</evidence>
<name>A0A7C8FKM8_9ACTN</name>
<dbReference type="PANTHER" id="PTHR30005">
    <property type="entry name" value="EXOPOLYPHOSPHATASE"/>
    <property type="match status" value="1"/>
</dbReference>
<proteinExistence type="inferred from homology"/>
<evidence type="ECO:0000259" key="2">
    <source>
        <dbReference type="Pfam" id="PF02541"/>
    </source>
</evidence>
<dbReference type="InterPro" id="IPR003695">
    <property type="entry name" value="Ppx_GppA_N"/>
</dbReference>
<evidence type="ECO:0000313" key="4">
    <source>
        <dbReference type="Proteomes" id="UP000479639"/>
    </source>
</evidence>
<protein>
    <submittedName>
        <fullName evidence="3">Exopolyphosphatase</fullName>
    </submittedName>
</protein>
<dbReference type="Gene3D" id="3.30.420.40">
    <property type="match status" value="1"/>
</dbReference>
<dbReference type="InterPro" id="IPR050273">
    <property type="entry name" value="GppA/Ppx_hydrolase"/>
</dbReference>